<comment type="caution">
    <text evidence="1">The sequence shown here is derived from an EMBL/GenBank/DDBJ whole genome shotgun (WGS) entry which is preliminary data.</text>
</comment>
<gene>
    <name evidence="1" type="ORF">AFUA_5G12700</name>
</gene>
<dbReference type="VEuPathDB" id="FungiDB:Afu5g12700"/>
<evidence type="ECO:0000313" key="1">
    <source>
        <dbReference type="EMBL" id="EAL91345.1"/>
    </source>
</evidence>
<dbReference type="RefSeq" id="XP_753383.1">
    <property type="nucleotide sequence ID" value="XM_748290.1"/>
</dbReference>
<dbReference type="GeneID" id="3511099"/>
<keyword evidence="2" id="KW-1185">Reference proteome</keyword>
<dbReference type="AlphaFoldDB" id="Q4WVN1"/>
<dbReference type="KEGG" id="afm:AFUA_5G12700"/>
<dbReference type="HOGENOM" id="CLU_1586103_0_0_1"/>
<dbReference type="InParanoid" id="Q4WVN1"/>
<proteinExistence type="predicted"/>
<dbReference type="Proteomes" id="UP000002530">
    <property type="component" value="Unassembled WGS sequence"/>
</dbReference>
<dbReference type="OrthoDB" id="5835829at2759"/>
<organism evidence="1 2">
    <name type="scientific">Aspergillus fumigatus (strain ATCC MYA-4609 / CBS 101355 / FGSC A1100 / Af293)</name>
    <name type="common">Neosartorya fumigata</name>
    <dbReference type="NCBI Taxonomy" id="330879"/>
    <lineage>
        <taxon>Eukaryota</taxon>
        <taxon>Fungi</taxon>
        <taxon>Dikarya</taxon>
        <taxon>Ascomycota</taxon>
        <taxon>Pezizomycotina</taxon>
        <taxon>Eurotiomycetes</taxon>
        <taxon>Eurotiomycetidae</taxon>
        <taxon>Eurotiales</taxon>
        <taxon>Aspergillaceae</taxon>
        <taxon>Aspergillus</taxon>
        <taxon>Aspergillus subgen. Fumigati</taxon>
    </lineage>
</organism>
<reference evidence="1 2" key="1">
    <citation type="journal article" date="2005" name="Nature">
        <title>Genomic sequence of the pathogenic and allergenic filamentous fungus Aspergillus fumigatus.</title>
        <authorList>
            <person name="Nierman W.C."/>
            <person name="Pain A."/>
            <person name="Anderson M.J."/>
            <person name="Wortman J.R."/>
            <person name="Kim H.S."/>
            <person name="Arroyo J."/>
            <person name="Berriman M."/>
            <person name="Abe K."/>
            <person name="Archer D.B."/>
            <person name="Bermejo C."/>
            <person name="Bennett J."/>
            <person name="Bowyer P."/>
            <person name="Chen D."/>
            <person name="Collins M."/>
            <person name="Coulsen R."/>
            <person name="Davies R."/>
            <person name="Dyer P.S."/>
            <person name="Farman M."/>
            <person name="Fedorova N."/>
            <person name="Fedorova N."/>
            <person name="Feldblyum T.V."/>
            <person name="Fischer R."/>
            <person name="Fosker N."/>
            <person name="Fraser A."/>
            <person name="Garcia J.L."/>
            <person name="Garcia M.J."/>
            <person name="Goble A."/>
            <person name="Goldman G.H."/>
            <person name="Gomi K."/>
            <person name="Griffith-Jones S."/>
            <person name="Gwilliam R."/>
            <person name="Haas B."/>
            <person name="Haas H."/>
            <person name="Harris D."/>
            <person name="Horiuchi H."/>
            <person name="Huang J."/>
            <person name="Humphray S."/>
            <person name="Jimenez J."/>
            <person name="Keller N."/>
            <person name="Khouri H."/>
            <person name="Kitamoto K."/>
            <person name="Kobayashi T."/>
            <person name="Konzack S."/>
            <person name="Kulkarni R."/>
            <person name="Kumagai T."/>
            <person name="Lafon A."/>
            <person name="Latge J.P."/>
            <person name="Li W."/>
            <person name="Lord A."/>
            <person name="Lu C."/>
            <person name="Majoros W.H."/>
            <person name="May G.S."/>
            <person name="Miller B.L."/>
            <person name="Mohamoud Y."/>
            <person name="Molina M."/>
            <person name="Monod M."/>
            <person name="Mouyna I."/>
            <person name="Mulligan S."/>
            <person name="Murphy L."/>
            <person name="O'Neil S."/>
            <person name="Paulsen I."/>
            <person name="Penalva M.A."/>
            <person name="Pertea M."/>
            <person name="Price C."/>
            <person name="Pritchard B.L."/>
            <person name="Quail M.A."/>
            <person name="Rabbinowitsch E."/>
            <person name="Rawlins N."/>
            <person name="Rajandream M.A."/>
            <person name="Reichard U."/>
            <person name="Renauld H."/>
            <person name="Robson G.D."/>
            <person name="Rodriguez de Cordoba S."/>
            <person name="Rodriguez-Pena J.M."/>
            <person name="Ronning C.M."/>
            <person name="Rutter S."/>
            <person name="Salzberg S.L."/>
            <person name="Sanchez M."/>
            <person name="Sanchez-Ferrero J.C."/>
            <person name="Saunders D."/>
            <person name="Seeger K."/>
            <person name="Squares R."/>
            <person name="Squares S."/>
            <person name="Takeuchi M."/>
            <person name="Tekaia F."/>
            <person name="Turner G."/>
            <person name="Vazquez de Aldana C.R."/>
            <person name="Weidman J."/>
            <person name="White O."/>
            <person name="Woodward J."/>
            <person name="Yu J.H."/>
            <person name="Fraser C."/>
            <person name="Galagan J.E."/>
            <person name="Asai K."/>
            <person name="Machida M."/>
            <person name="Hall N."/>
            <person name="Barrell B."/>
            <person name="Denning D.W."/>
        </authorList>
    </citation>
    <scope>NUCLEOTIDE SEQUENCE [LARGE SCALE GENOMIC DNA]</scope>
    <source>
        <strain evidence="1 2">Af293</strain>
    </source>
</reference>
<evidence type="ECO:0000313" key="2">
    <source>
        <dbReference type="Proteomes" id="UP000002530"/>
    </source>
</evidence>
<accession>Q4WVN1</accession>
<name>Q4WVN1_ASPFU</name>
<dbReference type="EMBL" id="AAHF01000003">
    <property type="protein sequence ID" value="EAL91345.1"/>
    <property type="molecule type" value="Genomic_DNA"/>
</dbReference>
<sequence>MSGTTTPPRKILLVVTGEGYTHAGEAIQRIAHVASRRKQLGADLIEEVLYDTELRVVGGTEARPMHLQTADMRMPVYKARNWDLMAVSDVVLGLLGGGAYYAARLAWMHRRVVGDFVDSVVRGSLVGGQGFLLGLKRLMIVWSTRFVYSSLGLSLLSFKRDTVSPAVS</sequence>
<protein>
    <submittedName>
        <fullName evidence="1">Uncharacterized protein</fullName>
    </submittedName>
</protein>